<keyword evidence="1" id="KW-0560">Oxidoreductase</keyword>
<feature type="domain" description="6-phosphogluconate dehydrogenase NADP-binding" evidence="4">
    <location>
        <begin position="2"/>
        <end position="159"/>
    </location>
</feature>
<dbReference type="RefSeq" id="WP_005001660.1">
    <property type="nucleotide sequence ID" value="NZ_CH672427.1"/>
</dbReference>
<dbReference type="STRING" id="314278.NB231_09013"/>
<dbReference type="PANTHER" id="PTHR43060">
    <property type="entry name" value="3-HYDROXYISOBUTYRATE DEHYDROGENASE-LIKE 1, MITOCHONDRIAL-RELATED"/>
    <property type="match status" value="1"/>
</dbReference>
<dbReference type="AlphaFoldDB" id="A4BMY0"/>
<dbReference type="InterPro" id="IPR008927">
    <property type="entry name" value="6-PGluconate_DH-like_C_sf"/>
</dbReference>
<dbReference type="PIRSF" id="PIRSF000103">
    <property type="entry name" value="HIBADH"/>
    <property type="match status" value="1"/>
</dbReference>
<reference evidence="6 7" key="1">
    <citation type="submission" date="2006-02" db="EMBL/GenBank/DDBJ databases">
        <authorList>
            <person name="Waterbury J."/>
            <person name="Ferriera S."/>
            <person name="Johnson J."/>
            <person name="Kravitz S."/>
            <person name="Halpern A."/>
            <person name="Remington K."/>
            <person name="Beeson K."/>
            <person name="Tran B."/>
            <person name="Rogers Y.-H."/>
            <person name="Friedman R."/>
            <person name="Venter J.C."/>
        </authorList>
    </citation>
    <scope>NUCLEOTIDE SEQUENCE [LARGE SCALE GENOMIC DNA]</scope>
    <source>
        <strain evidence="6 7">Nb-231</strain>
    </source>
</reference>
<keyword evidence="7" id="KW-1185">Reference proteome</keyword>
<gene>
    <name evidence="6" type="ORF">NB231_09013</name>
</gene>
<dbReference type="InterPro" id="IPR015815">
    <property type="entry name" value="HIBADH-related"/>
</dbReference>
<dbReference type="EMBL" id="AAOF01000002">
    <property type="protein sequence ID" value="EAR22579.1"/>
    <property type="molecule type" value="Genomic_DNA"/>
</dbReference>
<evidence type="ECO:0000259" key="5">
    <source>
        <dbReference type="Pfam" id="PF14833"/>
    </source>
</evidence>
<dbReference type="GO" id="GO:0050661">
    <property type="term" value="F:NADP binding"/>
    <property type="evidence" value="ECO:0007669"/>
    <property type="project" value="InterPro"/>
</dbReference>
<feature type="active site" evidence="3">
    <location>
        <position position="168"/>
    </location>
</feature>
<dbReference type="eggNOG" id="COG2084">
    <property type="taxonomic scope" value="Bacteria"/>
</dbReference>
<organism evidence="6 7">
    <name type="scientific">Nitrococcus mobilis Nb-231</name>
    <dbReference type="NCBI Taxonomy" id="314278"/>
    <lineage>
        <taxon>Bacteria</taxon>
        <taxon>Pseudomonadati</taxon>
        <taxon>Pseudomonadota</taxon>
        <taxon>Gammaproteobacteria</taxon>
        <taxon>Chromatiales</taxon>
        <taxon>Ectothiorhodospiraceae</taxon>
        <taxon>Nitrococcus</taxon>
    </lineage>
</organism>
<dbReference type="PANTHER" id="PTHR43060:SF15">
    <property type="entry name" value="3-HYDROXYISOBUTYRATE DEHYDROGENASE-LIKE 1, MITOCHONDRIAL-RELATED"/>
    <property type="match status" value="1"/>
</dbReference>
<dbReference type="HOGENOM" id="CLU_035117_1_0_6"/>
<dbReference type="InterPro" id="IPR006115">
    <property type="entry name" value="6PGDH_NADP-bd"/>
</dbReference>
<dbReference type="SUPFAM" id="SSF51735">
    <property type="entry name" value="NAD(P)-binding Rossmann-fold domains"/>
    <property type="match status" value="1"/>
</dbReference>
<sequence>MKVGLIGLGAIGRGMARRLAQARLLSAVWNRTRSTAAVLAEDLGVVACTDPATLAYECDLIIISVSADADVLEVLAAMQDGLSPGKIVVDTSTIGVDTVVEAVKRVADSGAWFIDAPVSGGAEGAHSGTLVIMAGGDAAAIDQAMPVLEAIAKRVVRVGESGQGQAAKAVNQVMCAGINQAVCEALAFGEALGLDMATVIELLRGGAAGNWFLEHRGPTMLRGSFEPGFKCVLHYKDLSICRRMLDGLGVALPVVEMTLKHYQRLLDQGYGEEDISALYRLKQAMFVSGNKRSL</sequence>
<dbReference type="GO" id="GO:0051287">
    <property type="term" value="F:NAD binding"/>
    <property type="evidence" value="ECO:0007669"/>
    <property type="project" value="InterPro"/>
</dbReference>
<dbReference type="InterPro" id="IPR029154">
    <property type="entry name" value="HIBADH-like_NADP-bd"/>
</dbReference>
<evidence type="ECO:0000313" key="6">
    <source>
        <dbReference type="EMBL" id="EAR22579.1"/>
    </source>
</evidence>
<proteinExistence type="predicted"/>
<dbReference type="Pfam" id="PF03446">
    <property type="entry name" value="NAD_binding_2"/>
    <property type="match status" value="1"/>
</dbReference>
<dbReference type="Proteomes" id="UP000003374">
    <property type="component" value="Unassembled WGS sequence"/>
</dbReference>
<evidence type="ECO:0000259" key="4">
    <source>
        <dbReference type="Pfam" id="PF03446"/>
    </source>
</evidence>
<dbReference type="GO" id="GO:0016491">
    <property type="term" value="F:oxidoreductase activity"/>
    <property type="evidence" value="ECO:0007669"/>
    <property type="project" value="UniProtKB-KW"/>
</dbReference>
<evidence type="ECO:0000313" key="7">
    <source>
        <dbReference type="Proteomes" id="UP000003374"/>
    </source>
</evidence>
<dbReference type="SUPFAM" id="SSF48179">
    <property type="entry name" value="6-phosphogluconate dehydrogenase C-terminal domain-like"/>
    <property type="match status" value="1"/>
</dbReference>
<feature type="domain" description="3-hydroxyisobutyrate dehydrogenase-like NAD-binding" evidence="5">
    <location>
        <begin position="162"/>
        <end position="281"/>
    </location>
</feature>
<evidence type="ECO:0000256" key="3">
    <source>
        <dbReference type="PIRSR" id="PIRSR000103-1"/>
    </source>
</evidence>
<dbReference type="InterPro" id="IPR036291">
    <property type="entry name" value="NAD(P)-bd_dom_sf"/>
</dbReference>
<keyword evidence="2" id="KW-0520">NAD</keyword>
<accession>A4BMY0</accession>
<dbReference type="Gene3D" id="3.40.50.720">
    <property type="entry name" value="NAD(P)-binding Rossmann-like Domain"/>
    <property type="match status" value="1"/>
</dbReference>
<evidence type="ECO:0000256" key="2">
    <source>
        <dbReference type="ARBA" id="ARBA00023027"/>
    </source>
</evidence>
<comment type="caution">
    <text evidence="6">The sequence shown here is derived from an EMBL/GenBank/DDBJ whole genome shotgun (WGS) entry which is preliminary data.</text>
</comment>
<dbReference type="Gene3D" id="1.10.1040.10">
    <property type="entry name" value="N-(1-d-carboxylethyl)-l-norvaline Dehydrogenase, domain 2"/>
    <property type="match status" value="1"/>
</dbReference>
<dbReference type="InterPro" id="IPR013328">
    <property type="entry name" value="6PGD_dom2"/>
</dbReference>
<dbReference type="OrthoDB" id="9786703at2"/>
<evidence type="ECO:0000256" key="1">
    <source>
        <dbReference type="ARBA" id="ARBA00023002"/>
    </source>
</evidence>
<dbReference type="Pfam" id="PF14833">
    <property type="entry name" value="NAD_binding_11"/>
    <property type="match status" value="1"/>
</dbReference>
<name>A4BMY0_9GAMM</name>
<protein>
    <submittedName>
        <fullName evidence="6">Oxidoreductase, Gfo/Idh/MocA family protein</fullName>
    </submittedName>
</protein>